<sequence length="164" mass="18490">SSEISALSFSHHICSSRIFDSSSFTESLSVGRTLFCIFSITNCQLLKIIKNFYPPVIDMSMTPSRPRTQEAWAWVRGTLCSRFTLDLFSATGVGSLAFSMTGKTLMAGFWDGSVRAFSVQKLAILLYLDFHSETITQIQWSEVDGDERVMVASMDERLSLWKFK</sequence>
<gene>
    <name evidence="3" type="ORF">NBR_LOCUS197</name>
</gene>
<dbReference type="InterPro" id="IPR015943">
    <property type="entry name" value="WD40/YVTN_repeat-like_dom_sf"/>
</dbReference>
<dbReference type="STRING" id="27835.A0A158QWH3"/>
<dbReference type="InterPro" id="IPR001680">
    <property type="entry name" value="WD40_rpt"/>
</dbReference>
<dbReference type="SMART" id="SM00320">
    <property type="entry name" value="WD40"/>
    <property type="match status" value="2"/>
</dbReference>
<organism evidence="5">
    <name type="scientific">Nippostrongylus brasiliensis</name>
    <name type="common">Rat hookworm</name>
    <dbReference type="NCBI Taxonomy" id="27835"/>
    <lineage>
        <taxon>Eukaryota</taxon>
        <taxon>Metazoa</taxon>
        <taxon>Ecdysozoa</taxon>
        <taxon>Nematoda</taxon>
        <taxon>Chromadorea</taxon>
        <taxon>Rhabditida</taxon>
        <taxon>Rhabditina</taxon>
        <taxon>Rhabditomorpha</taxon>
        <taxon>Strongyloidea</taxon>
        <taxon>Heligmosomidae</taxon>
        <taxon>Nippostrongylus</taxon>
    </lineage>
</organism>
<evidence type="ECO:0000256" key="1">
    <source>
        <dbReference type="PROSITE-ProRule" id="PRU00221"/>
    </source>
</evidence>
<reference evidence="3 4" key="2">
    <citation type="submission" date="2018-11" db="EMBL/GenBank/DDBJ databases">
        <authorList>
            <consortium name="Pathogen Informatics"/>
        </authorList>
    </citation>
    <scope>NUCLEOTIDE SEQUENCE [LARGE SCALE GENOMIC DNA]</scope>
</reference>
<proteinExistence type="predicted"/>
<evidence type="ECO:0000313" key="5">
    <source>
        <dbReference type="WBParaSite" id="NBR_0000019601-mRNA-1"/>
    </source>
</evidence>
<evidence type="ECO:0000259" key="2">
    <source>
        <dbReference type="Pfam" id="PF12894"/>
    </source>
</evidence>
<reference evidence="5" key="1">
    <citation type="submission" date="2016-04" db="UniProtKB">
        <authorList>
            <consortium name="WormBaseParasite"/>
        </authorList>
    </citation>
    <scope>IDENTIFICATION</scope>
</reference>
<dbReference type="PROSITE" id="PS50294">
    <property type="entry name" value="WD_REPEATS_REGION"/>
    <property type="match status" value="1"/>
</dbReference>
<keyword evidence="1" id="KW-0853">WD repeat</keyword>
<dbReference type="Gene3D" id="2.130.10.10">
    <property type="entry name" value="YVTN repeat-like/Quinoprotein amine dehydrogenase"/>
    <property type="match status" value="1"/>
</dbReference>
<dbReference type="PROSITE" id="PS50082">
    <property type="entry name" value="WD_REPEATS_2"/>
    <property type="match status" value="1"/>
</dbReference>
<accession>A0A158QWH3</accession>
<dbReference type="Pfam" id="PF12894">
    <property type="entry name" value="ANAPC4_WD40"/>
    <property type="match status" value="1"/>
</dbReference>
<keyword evidence="4" id="KW-1185">Reference proteome</keyword>
<dbReference type="InterPro" id="IPR036322">
    <property type="entry name" value="WD40_repeat_dom_sf"/>
</dbReference>
<feature type="repeat" description="WD" evidence="1">
    <location>
        <begin position="128"/>
        <end position="164"/>
    </location>
</feature>
<dbReference type="WBParaSite" id="NBR_0000019601-mRNA-1">
    <property type="protein sequence ID" value="NBR_0000019601-mRNA-1"/>
    <property type="gene ID" value="NBR_0000019601"/>
</dbReference>
<evidence type="ECO:0000313" key="4">
    <source>
        <dbReference type="Proteomes" id="UP000271162"/>
    </source>
</evidence>
<dbReference type="InterPro" id="IPR024977">
    <property type="entry name" value="Apc4-like_WD40_dom"/>
</dbReference>
<dbReference type="Proteomes" id="UP000271162">
    <property type="component" value="Unassembled WGS sequence"/>
</dbReference>
<dbReference type="SUPFAM" id="SSF50978">
    <property type="entry name" value="WD40 repeat-like"/>
    <property type="match status" value="1"/>
</dbReference>
<dbReference type="AlphaFoldDB" id="A0A158QWH3"/>
<dbReference type="EMBL" id="UYSL01000057">
    <property type="protein sequence ID" value="VDL62532.1"/>
    <property type="molecule type" value="Genomic_DNA"/>
</dbReference>
<name>A0A158QWH3_NIPBR</name>
<protein>
    <submittedName>
        <fullName evidence="5">WD_REPEATS_REGION domain-containing protein</fullName>
    </submittedName>
</protein>
<evidence type="ECO:0000313" key="3">
    <source>
        <dbReference type="EMBL" id="VDL62532.1"/>
    </source>
</evidence>
<feature type="domain" description="Anaphase-promoting complex subunit 4-like WD40" evidence="2">
    <location>
        <begin position="91"/>
        <end position="142"/>
    </location>
</feature>